<dbReference type="PANTHER" id="PTHR33573">
    <property type="entry name" value="CASP-LIKE PROTEIN 4A4"/>
    <property type="match status" value="1"/>
</dbReference>
<dbReference type="STRING" id="3775.A0A1Q3CAV5"/>
<evidence type="ECO:0000256" key="6">
    <source>
        <dbReference type="ARBA" id="ARBA00022989"/>
    </source>
</evidence>
<evidence type="ECO:0000256" key="5">
    <source>
        <dbReference type="ARBA" id="ARBA00022692"/>
    </source>
</evidence>
<protein>
    <recommendedName>
        <fullName evidence="8">CASP-like protein</fullName>
    </recommendedName>
</protein>
<name>A0A1Q3CAV5_CEPFO</name>
<evidence type="ECO:0000256" key="1">
    <source>
        <dbReference type="ARBA" id="ARBA00004651"/>
    </source>
</evidence>
<feature type="transmembrane region" description="Helical" evidence="8">
    <location>
        <begin position="64"/>
        <end position="84"/>
    </location>
</feature>
<feature type="transmembrane region" description="Helical" evidence="8">
    <location>
        <begin position="96"/>
        <end position="126"/>
    </location>
</feature>
<dbReference type="Proteomes" id="UP000187406">
    <property type="component" value="Unassembled WGS sequence"/>
</dbReference>
<accession>A0A1Q3CAV5</accession>
<dbReference type="OrthoDB" id="992805at2759"/>
<dbReference type="NCBIfam" id="TIGR01569">
    <property type="entry name" value="A_tha_TIGR01569"/>
    <property type="match status" value="1"/>
</dbReference>
<reference evidence="11" key="1">
    <citation type="submission" date="2016-04" db="EMBL/GenBank/DDBJ databases">
        <title>Cephalotus genome sequencing.</title>
        <authorList>
            <person name="Fukushima K."/>
            <person name="Hasebe M."/>
            <person name="Fang X."/>
        </authorList>
    </citation>
    <scope>NUCLEOTIDE SEQUENCE [LARGE SCALE GENOMIC DNA]</scope>
    <source>
        <strain evidence="11">cv. St1</strain>
    </source>
</reference>
<evidence type="ECO:0000313" key="11">
    <source>
        <dbReference type="Proteomes" id="UP000187406"/>
    </source>
</evidence>
<dbReference type="PANTHER" id="PTHR33573:SF47">
    <property type="entry name" value="CASP-LIKE PROTEIN 1U1"/>
    <property type="match status" value="1"/>
</dbReference>
<sequence>MASATTKPRGPIISPRLFMVQNIVLRALAVVLSSAAGILMFTGKQSVELLQIQYRSNDSSALRFLSVTDIVVCGLSVLSLFFVWRLGPTTSNLNIYFFLFLCDLMTLVLMVSGCAAGTALGLISLFGEKKIGWVGVCDIVGRLCHQVTISITLSYLTFICYFLLTVMSAYKVMFLAK</sequence>
<dbReference type="GO" id="GO:0005886">
    <property type="term" value="C:plasma membrane"/>
    <property type="evidence" value="ECO:0007669"/>
    <property type="project" value="UniProtKB-SubCell"/>
</dbReference>
<feature type="transmembrane region" description="Helical" evidence="8">
    <location>
        <begin position="23"/>
        <end position="43"/>
    </location>
</feature>
<dbReference type="EMBL" id="BDDD01001591">
    <property type="protein sequence ID" value="GAV77232.1"/>
    <property type="molecule type" value="Genomic_DNA"/>
</dbReference>
<evidence type="ECO:0000256" key="8">
    <source>
        <dbReference type="RuleBase" id="RU361233"/>
    </source>
</evidence>
<evidence type="ECO:0000256" key="7">
    <source>
        <dbReference type="ARBA" id="ARBA00023136"/>
    </source>
</evidence>
<feature type="domain" description="Casparian strip membrane protein" evidence="9">
    <location>
        <begin position="22"/>
        <end position="160"/>
    </location>
</feature>
<evidence type="ECO:0000259" key="9">
    <source>
        <dbReference type="Pfam" id="PF04535"/>
    </source>
</evidence>
<gene>
    <name evidence="10" type="ORF">CFOL_v3_20703</name>
</gene>
<comment type="caution">
    <text evidence="10">The sequence shown here is derived from an EMBL/GenBank/DDBJ whole genome shotgun (WGS) entry which is preliminary data.</text>
</comment>
<evidence type="ECO:0000256" key="2">
    <source>
        <dbReference type="ARBA" id="ARBA00007651"/>
    </source>
</evidence>
<proteinExistence type="inferred from homology"/>
<keyword evidence="11" id="KW-1185">Reference proteome</keyword>
<dbReference type="InterPro" id="IPR006702">
    <property type="entry name" value="CASP_dom"/>
</dbReference>
<feature type="transmembrane region" description="Helical" evidence="8">
    <location>
        <begin position="147"/>
        <end position="170"/>
    </location>
</feature>
<keyword evidence="6 8" id="KW-1133">Transmembrane helix</keyword>
<dbReference type="AlphaFoldDB" id="A0A1Q3CAV5"/>
<dbReference type="InterPro" id="IPR006459">
    <property type="entry name" value="CASP/CASPL"/>
</dbReference>
<dbReference type="Pfam" id="PF04535">
    <property type="entry name" value="CASP_dom"/>
    <property type="match status" value="1"/>
</dbReference>
<keyword evidence="4 8" id="KW-1003">Cell membrane</keyword>
<evidence type="ECO:0000256" key="3">
    <source>
        <dbReference type="ARBA" id="ARBA00011489"/>
    </source>
</evidence>
<keyword evidence="7 8" id="KW-0472">Membrane</keyword>
<comment type="subcellular location">
    <subcellularLocation>
        <location evidence="1 8">Cell membrane</location>
        <topology evidence="1 8">Multi-pass membrane protein</topology>
    </subcellularLocation>
</comment>
<evidence type="ECO:0000313" key="10">
    <source>
        <dbReference type="EMBL" id="GAV77232.1"/>
    </source>
</evidence>
<comment type="similarity">
    <text evidence="2 8">Belongs to the Casparian strip membrane proteins (CASP) family.</text>
</comment>
<organism evidence="10 11">
    <name type="scientific">Cephalotus follicularis</name>
    <name type="common">Albany pitcher plant</name>
    <dbReference type="NCBI Taxonomy" id="3775"/>
    <lineage>
        <taxon>Eukaryota</taxon>
        <taxon>Viridiplantae</taxon>
        <taxon>Streptophyta</taxon>
        <taxon>Embryophyta</taxon>
        <taxon>Tracheophyta</taxon>
        <taxon>Spermatophyta</taxon>
        <taxon>Magnoliopsida</taxon>
        <taxon>eudicotyledons</taxon>
        <taxon>Gunneridae</taxon>
        <taxon>Pentapetalae</taxon>
        <taxon>rosids</taxon>
        <taxon>fabids</taxon>
        <taxon>Oxalidales</taxon>
        <taxon>Cephalotaceae</taxon>
        <taxon>Cephalotus</taxon>
    </lineage>
</organism>
<keyword evidence="5 8" id="KW-0812">Transmembrane</keyword>
<comment type="subunit">
    <text evidence="3 8">Homodimer and heterodimers.</text>
</comment>
<evidence type="ECO:0000256" key="4">
    <source>
        <dbReference type="ARBA" id="ARBA00022475"/>
    </source>
</evidence>
<dbReference type="InParanoid" id="A0A1Q3CAV5"/>